<dbReference type="CDD" id="cd02947">
    <property type="entry name" value="TRX_family"/>
    <property type="match status" value="1"/>
</dbReference>
<dbReference type="InterPro" id="IPR049299">
    <property type="entry name" value="Thio2_N"/>
</dbReference>
<evidence type="ECO:0000256" key="2">
    <source>
        <dbReference type="ARBA" id="ARBA00022982"/>
    </source>
</evidence>
<dbReference type="RefSeq" id="WP_088918139.1">
    <property type="nucleotide sequence ID" value="NZ_CP018632.1"/>
</dbReference>
<dbReference type="EC" id="1.8.1.8" evidence="6"/>
<dbReference type="Gene3D" id="3.40.30.10">
    <property type="entry name" value="Glutaredoxin"/>
    <property type="match status" value="1"/>
</dbReference>
<keyword evidence="1" id="KW-0813">Transport</keyword>
<organism evidence="6 7">
    <name type="scientific">Granulosicoccus antarcticus IMCC3135</name>
    <dbReference type="NCBI Taxonomy" id="1192854"/>
    <lineage>
        <taxon>Bacteria</taxon>
        <taxon>Pseudomonadati</taxon>
        <taxon>Pseudomonadota</taxon>
        <taxon>Gammaproteobacteria</taxon>
        <taxon>Chromatiales</taxon>
        <taxon>Granulosicoccaceae</taxon>
        <taxon>Granulosicoccus</taxon>
    </lineage>
</organism>
<evidence type="ECO:0000256" key="3">
    <source>
        <dbReference type="ARBA" id="ARBA00023157"/>
    </source>
</evidence>
<evidence type="ECO:0000256" key="4">
    <source>
        <dbReference type="ARBA" id="ARBA00023284"/>
    </source>
</evidence>
<dbReference type="OrthoDB" id="9790390at2"/>
<dbReference type="GO" id="GO:0005737">
    <property type="term" value="C:cytoplasm"/>
    <property type="evidence" value="ECO:0007669"/>
    <property type="project" value="TreeGrafter"/>
</dbReference>
<dbReference type="PANTHER" id="PTHR45663">
    <property type="entry name" value="GEO12009P1"/>
    <property type="match status" value="1"/>
</dbReference>
<dbReference type="NCBIfam" id="NF008229">
    <property type="entry name" value="PRK10996.1"/>
    <property type="match status" value="1"/>
</dbReference>
<sequence>MTDNNLILVCPFCSTTNRVPRARLGDGPSCGKCKKKLLSSHPLELNGAQLDALMKKDELPLLVDFWAAWCGPCQQMAPSFKSAAALAGPGVRFAKLDTEAYPQQAAQHQIRSLPTLALFINGKEIARRMGVMSEQQILGWIKTHV</sequence>
<dbReference type="KEGG" id="gai:IMCC3135_13895"/>
<dbReference type="EMBL" id="CP018632">
    <property type="protein sequence ID" value="ASJ72864.1"/>
    <property type="molecule type" value="Genomic_DNA"/>
</dbReference>
<keyword evidence="4" id="KW-0676">Redox-active center</keyword>
<keyword evidence="6" id="KW-0560">Oxidoreductase</keyword>
<dbReference type="PROSITE" id="PS51352">
    <property type="entry name" value="THIOREDOXIN_2"/>
    <property type="match status" value="1"/>
</dbReference>
<gene>
    <name evidence="6" type="primary">trxC</name>
    <name evidence="6" type="ORF">IMCC3135_13895</name>
</gene>
<dbReference type="Pfam" id="PF00085">
    <property type="entry name" value="Thioredoxin"/>
    <property type="match status" value="1"/>
</dbReference>
<dbReference type="Proteomes" id="UP000250079">
    <property type="component" value="Chromosome"/>
</dbReference>
<dbReference type="PANTHER" id="PTHR45663:SF11">
    <property type="entry name" value="GEO12009P1"/>
    <property type="match status" value="1"/>
</dbReference>
<accession>A0A2Z2P0B9</accession>
<proteinExistence type="predicted"/>
<dbReference type="InterPro" id="IPR013766">
    <property type="entry name" value="Thioredoxin_domain"/>
</dbReference>
<keyword evidence="3" id="KW-1015">Disulfide bond</keyword>
<dbReference type="Pfam" id="PF21352">
    <property type="entry name" value="Zn_ribbon_Thio2"/>
    <property type="match status" value="1"/>
</dbReference>
<evidence type="ECO:0000313" key="7">
    <source>
        <dbReference type="Proteomes" id="UP000250079"/>
    </source>
</evidence>
<reference evidence="6 7" key="1">
    <citation type="submission" date="2016-12" db="EMBL/GenBank/DDBJ databases">
        <authorList>
            <person name="Song W.-J."/>
            <person name="Kurnit D.M."/>
        </authorList>
    </citation>
    <scope>NUCLEOTIDE SEQUENCE [LARGE SCALE GENOMIC DNA]</scope>
    <source>
        <strain evidence="6 7">IMCC3135</strain>
    </source>
</reference>
<keyword evidence="7" id="KW-1185">Reference proteome</keyword>
<dbReference type="GO" id="GO:0047134">
    <property type="term" value="F:protein-disulfide reductase [NAD(P)H] activity"/>
    <property type="evidence" value="ECO:0007669"/>
    <property type="project" value="UniProtKB-EC"/>
</dbReference>
<evidence type="ECO:0000256" key="1">
    <source>
        <dbReference type="ARBA" id="ARBA00022448"/>
    </source>
</evidence>
<keyword evidence="2" id="KW-0249">Electron transport</keyword>
<name>A0A2Z2P0B9_9GAMM</name>
<dbReference type="InterPro" id="IPR036249">
    <property type="entry name" value="Thioredoxin-like_sf"/>
</dbReference>
<evidence type="ECO:0000313" key="6">
    <source>
        <dbReference type="EMBL" id="ASJ72864.1"/>
    </source>
</evidence>
<dbReference type="PRINTS" id="PR00421">
    <property type="entry name" value="THIOREDOXIN"/>
</dbReference>
<evidence type="ECO:0000259" key="5">
    <source>
        <dbReference type="PROSITE" id="PS51352"/>
    </source>
</evidence>
<dbReference type="PROSITE" id="PS00194">
    <property type="entry name" value="THIOREDOXIN_1"/>
    <property type="match status" value="1"/>
</dbReference>
<dbReference type="Gene3D" id="2.30.30.380">
    <property type="entry name" value="Zn-finger domain of Sec23/24"/>
    <property type="match status" value="1"/>
</dbReference>
<dbReference type="SUPFAM" id="SSF52833">
    <property type="entry name" value="Thioredoxin-like"/>
    <property type="match status" value="1"/>
</dbReference>
<protein>
    <submittedName>
        <fullName evidence="6">Thioredoxin-2</fullName>
        <ecNumber evidence="6">1.8.1.8</ecNumber>
    </submittedName>
</protein>
<feature type="domain" description="Thioredoxin" evidence="5">
    <location>
        <begin position="13"/>
        <end position="145"/>
    </location>
</feature>
<dbReference type="AlphaFoldDB" id="A0A2Z2P0B9"/>
<dbReference type="InterPro" id="IPR017937">
    <property type="entry name" value="Thioredoxin_CS"/>
</dbReference>